<dbReference type="AlphaFoldDB" id="A0A1H0BXH7"/>
<evidence type="ECO:0000256" key="12">
    <source>
        <dbReference type="PIRNR" id="PIRNR002764"/>
    </source>
</evidence>
<dbReference type="InterPro" id="IPR026031">
    <property type="entry name" value="Cyt_c_CcmB_bac"/>
</dbReference>
<dbReference type="GO" id="GO:1903607">
    <property type="term" value="P:cytochrome c biosynthetic process"/>
    <property type="evidence" value="ECO:0007669"/>
    <property type="project" value="TreeGrafter"/>
</dbReference>
<dbReference type="Proteomes" id="UP000198793">
    <property type="component" value="Unassembled WGS sequence"/>
</dbReference>
<organism evidence="14 15">
    <name type="scientific">Aureimonas jatrophae</name>
    <dbReference type="NCBI Taxonomy" id="1166073"/>
    <lineage>
        <taxon>Bacteria</taxon>
        <taxon>Pseudomonadati</taxon>
        <taxon>Pseudomonadota</taxon>
        <taxon>Alphaproteobacteria</taxon>
        <taxon>Hyphomicrobiales</taxon>
        <taxon>Aurantimonadaceae</taxon>
        <taxon>Aureimonas</taxon>
    </lineage>
</organism>
<dbReference type="PANTHER" id="PTHR30070:SF1">
    <property type="entry name" value="CYTOCHROME C BIOGENESIS B-RELATED"/>
    <property type="match status" value="1"/>
</dbReference>
<sequence>MGALFRRDLRLLLTGSGGGATGILFFLAVVATIPFGVGPDLALLSRIGPAILWIGALLSALLSLDRLFQPDREDGTLDLYLMGELPLPLVVLAKCAALWCASCLPLVAASPLLGLLLAVEPPALLASALTLLVGTPAIVLIGAVGAAVASALPRGGVLVSVLTLPLCVPVLIFGVSATFGAVDAVAPFRAPFLILCALTLLYGAIGPIAASAALRAAND</sequence>
<gene>
    <name evidence="14" type="ORF">SAMN05192530_10148</name>
</gene>
<keyword evidence="6 12" id="KW-1003">Cell membrane</keyword>
<feature type="transmembrane region" description="Helical" evidence="13">
    <location>
        <begin position="12"/>
        <end position="37"/>
    </location>
</feature>
<evidence type="ECO:0000256" key="1">
    <source>
        <dbReference type="ARBA" id="ARBA00002442"/>
    </source>
</evidence>
<dbReference type="PANTHER" id="PTHR30070">
    <property type="entry name" value="HEME EXPORTER PROTEIN B"/>
    <property type="match status" value="1"/>
</dbReference>
<keyword evidence="10 13" id="KW-1133">Transmembrane helix</keyword>
<dbReference type="PRINTS" id="PR01414">
    <property type="entry name" value="CCMBBIOGNSIS"/>
</dbReference>
<accession>A0A1H0BXH7</accession>
<evidence type="ECO:0000256" key="11">
    <source>
        <dbReference type="ARBA" id="ARBA00023136"/>
    </source>
</evidence>
<feature type="transmembrane region" description="Helical" evidence="13">
    <location>
        <begin position="192"/>
        <end position="214"/>
    </location>
</feature>
<dbReference type="GO" id="GO:0005886">
    <property type="term" value="C:plasma membrane"/>
    <property type="evidence" value="ECO:0007669"/>
    <property type="project" value="UniProtKB-SubCell"/>
</dbReference>
<dbReference type="EMBL" id="FNIT01000001">
    <property type="protein sequence ID" value="SDN50391.1"/>
    <property type="molecule type" value="Genomic_DNA"/>
</dbReference>
<dbReference type="GO" id="GO:0015232">
    <property type="term" value="F:heme transmembrane transporter activity"/>
    <property type="evidence" value="ECO:0007669"/>
    <property type="project" value="InterPro"/>
</dbReference>
<evidence type="ECO:0000256" key="3">
    <source>
        <dbReference type="ARBA" id="ARBA00010544"/>
    </source>
</evidence>
<feature type="transmembrane region" description="Helical" evidence="13">
    <location>
        <begin position="128"/>
        <end position="149"/>
    </location>
</feature>
<feature type="transmembrane region" description="Helical" evidence="13">
    <location>
        <begin position="43"/>
        <end position="64"/>
    </location>
</feature>
<protein>
    <recommendedName>
        <fullName evidence="4 12">Heme exporter protein B</fullName>
    </recommendedName>
</protein>
<evidence type="ECO:0000256" key="4">
    <source>
        <dbReference type="ARBA" id="ARBA00016452"/>
    </source>
</evidence>
<evidence type="ECO:0000256" key="10">
    <source>
        <dbReference type="ARBA" id="ARBA00022989"/>
    </source>
</evidence>
<comment type="function">
    <text evidence="1 12">Required for the export of heme to the periplasm for the biogenesis of c-type cytochromes.</text>
</comment>
<evidence type="ECO:0000256" key="6">
    <source>
        <dbReference type="ARBA" id="ARBA00022475"/>
    </source>
</evidence>
<evidence type="ECO:0000313" key="15">
    <source>
        <dbReference type="Proteomes" id="UP000198793"/>
    </source>
</evidence>
<dbReference type="RefSeq" id="WP_090667203.1">
    <property type="nucleotide sequence ID" value="NZ_FNIT01000001.1"/>
</dbReference>
<keyword evidence="9 12" id="KW-0201">Cytochrome c-type biogenesis</keyword>
<keyword evidence="5 12" id="KW-0813">Transport</keyword>
<proteinExistence type="inferred from homology"/>
<dbReference type="NCBIfam" id="TIGR01190">
    <property type="entry name" value="ccmB"/>
    <property type="match status" value="1"/>
</dbReference>
<evidence type="ECO:0000256" key="7">
    <source>
        <dbReference type="ARBA" id="ARBA00022519"/>
    </source>
</evidence>
<evidence type="ECO:0000256" key="13">
    <source>
        <dbReference type="SAM" id="Phobius"/>
    </source>
</evidence>
<dbReference type="OrthoDB" id="9812915at2"/>
<dbReference type="Pfam" id="PF03379">
    <property type="entry name" value="CcmB"/>
    <property type="match status" value="1"/>
</dbReference>
<dbReference type="InterPro" id="IPR003544">
    <property type="entry name" value="Cyt_c_biogenesis_CcmB"/>
</dbReference>
<evidence type="ECO:0000256" key="9">
    <source>
        <dbReference type="ARBA" id="ARBA00022748"/>
    </source>
</evidence>
<keyword evidence="7 12" id="KW-0997">Cell inner membrane</keyword>
<evidence type="ECO:0000256" key="2">
    <source>
        <dbReference type="ARBA" id="ARBA00004429"/>
    </source>
</evidence>
<comment type="similarity">
    <text evidence="3 12">Belongs to the CcmB/CycW/HelB family.</text>
</comment>
<dbReference type="GO" id="GO:0017004">
    <property type="term" value="P:cytochrome complex assembly"/>
    <property type="evidence" value="ECO:0007669"/>
    <property type="project" value="UniProtKB-KW"/>
</dbReference>
<keyword evidence="8 13" id="KW-0812">Transmembrane</keyword>
<feature type="transmembrane region" description="Helical" evidence="13">
    <location>
        <begin position="156"/>
        <end position="180"/>
    </location>
</feature>
<feature type="transmembrane region" description="Helical" evidence="13">
    <location>
        <begin position="85"/>
        <end position="108"/>
    </location>
</feature>
<name>A0A1H0BXH7_9HYPH</name>
<evidence type="ECO:0000256" key="8">
    <source>
        <dbReference type="ARBA" id="ARBA00022692"/>
    </source>
</evidence>
<keyword evidence="11 12" id="KW-0472">Membrane</keyword>
<dbReference type="STRING" id="1166073.SAMN05192530_10148"/>
<comment type="subcellular location">
    <subcellularLocation>
        <location evidence="2">Cell inner membrane</location>
        <topology evidence="2">Multi-pass membrane protein</topology>
    </subcellularLocation>
</comment>
<reference evidence="14 15" key="1">
    <citation type="submission" date="2016-10" db="EMBL/GenBank/DDBJ databases">
        <authorList>
            <person name="de Groot N.N."/>
        </authorList>
    </citation>
    <scope>NUCLEOTIDE SEQUENCE [LARGE SCALE GENOMIC DNA]</scope>
    <source>
        <strain evidence="15">L7-484,KACC 16230,DSM 25025</strain>
    </source>
</reference>
<evidence type="ECO:0000256" key="5">
    <source>
        <dbReference type="ARBA" id="ARBA00022448"/>
    </source>
</evidence>
<dbReference type="PIRSF" id="PIRSF002764">
    <property type="entry name" value="CcmB"/>
    <property type="match status" value="1"/>
</dbReference>
<keyword evidence="15" id="KW-1185">Reference proteome</keyword>
<evidence type="ECO:0000313" key="14">
    <source>
        <dbReference type="EMBL" id="SDN50391.1"/>
    </source>
</evidence>